<feature type="transmembrane region" description="Helical" evidence="1">
    <location>
        <begin position="6"/>
        <end position="23"/>
    </location>
</feature>
<keyword evidence="1" id="KW-0472">Membrane</keyword>
<evidence type="ECO:0000256" key="1">
    <source>
        <dbReference type="SAM" id="Phobius"/>
    </source>
</evidence>
<proteinExistence type="predicted"/>
<keyword evidence="1" id="KW-1133">Transmembrane helix</keyword>
<gene>
    <name evidence="2" type="ORF">METZ01_LOCUS388243</name>
</gene>
<feature type="transmembrane region" description="Helical" evidence="1">
    <location>
        <begin position="35"/>
        <end position="63"/>
    </location>
</feature>
<sequence length="69" mass="7455">MSPRYYLGTAVLVAVLTLAISVWKKKQTGREIFWVMVKVILALAVIVGGVLGMAQLLAFLGVAQSGFFL</sequence>
<protein>
    <submittedName>
        <fullName evidence="2">Uncharacterized protein</fullName>
    </submittedName>
</protein>
<dbReference type="EMBL" id="UINC01145328">
    <property type="protein sequence ID" value="SVD35389.1"/>
    <property type="molecule type" value="Genomic_DNA"/>
</dbReference>
<reference evidence="2" key="1">
    <citation type="submission" date="2018-05" db="EMBL/GenBank/DDBJ databases">
        <authorList>
            <person name="Lanie J.A."/>
            <person name="Ng W.-L."/>
            <person name="Kazmierczak K.M."/>
            <person name="Andrzejewski T.M."/>
            <person name="Davidsen T.M."/>
            <person name="Wayne K.J."/>
            <person name="Tettelin H."/>
            <person name="Glass J.I."/>
            <person name="Rusch D."/>
            <person name="Podicherti R."/>
            <person name="Tsui H.-C.T."/>
            <person name="Winkler M.E."/>
        </authorList>
    </citation>
    <scope>NUCLEOTIDE SEQUENCE</scope>
</reference>
<organism evidence="2">
    <name type="scientific">marine metagenome</name>
    <dbReference type="NCBI Taxonomy" id="408172"/>
    <lineage>
        <taxon>unclassified sequences</taxon>
        <taxon>metagenomes</taxon>
        <taxon>ecological metagenomes</taxon>
    </lineage>
</organism>
<evidence type="ECO:0000313" key="2">
    <source>
        <dbReference type="EMBL" id="SVD35389.1"/>
    </source>
</evidence>
<accession>A0A382UMA5</accession>
<keyword evidence="1" id="KW-0812">Transmembrane</keyword>
<name>A0A382UMA5_9ZZZZ</name>
<dbReference type="AlphaFoldDB" id="A0A382UMA5"/>